<dbReference type="OrthoDB" id="3693960at2759"/>
<dbReference type="HOGENOM" id="CLU_836798_0_0_1"/>
<sequence length="314" mass="35866">MTESTAKKCQSSTKDRPVPKDKAQPKLRDIPTSDFYFSDRLLSNYIVQQVRDKTFDGTNYRELPPNEVDVLALNEIAVSEGEGFFFFLPNRSSWSRQTYEPRSRGPTTEDLSSFLPSMVYIRHTWSQQGQLNYLQSPHRTRYLTADFQLNPPPDPTPLYCIQVVSGPRYPIYSTPHNSYIILRSNPLYFGRAQDIEKVIGRPKRLPKGPEAKQRLAQVQGIWQEHETHTQLVPFLCLDLKTLYKSIVTACRPFNSSCSMTSKELLNILPRPSSPEVGLEIGQHYLPVRSRFGGRMNRKSHAETHETNPTGSSSA</sequence>
<name>N4X2M4_COCH4</name>
<accession>N4X2M4</accession>
<reference evidence="2 3" key="1">
    <citation type="journal article" date="2012" name="PLoS Pathog.">
        <title>Diverse lifestyles and strategies of plant pathogenesis encoded in the genomes of eighteen Dothideomycetes fungi.</title>
        <authorList>
            <person name="Ohm R.A."/>
            <person name="Feau N."/>
            <person name="Henrissat B."/>
            <person name="Schoch C.L."/>
            <person name="Horwitz B.A."/>
            <person name="Barry K.W."/>
            <person name="Condon B.J."/>
            <person name="Copeland A.C."/>
            <person name="Dhillon B."/>
            <person name="Glaser F."/>
            <person name="Hesse C.N."/>
            <person name="Kosti I."/>
            <person name="LaButti K."/>
            <person name="Lindquist E.A."/>
            <person name="Lucas S."/>
            <person name="Salamov A.A."/>
            <person name="Bradshaw R.E."/>
            <person name="Ciuffetti L."/>
            <person name="Hamelin R.C."/>
            <person name="Kema G.H.J."/>
            <person name="Lawrence C."/>
            <person name="Scott J.A."/>
            <person name="Spatafora J.W."/>
            <person name="Turgeon B.G."/>
            <person name="de Wit P.J.G.M."/>
            <person name="Zhong S."/>
            <person name="Goodwin S.B."/>
            <person name="Grigoriev I.V."/>
        </authorList>
    </citation>
    <scope>NUCLEOTIDE SEQUENCE [LARGE SCALE GENOMIC DNA]</scope>
    <source>
        <strain evidence="3">C4 / ATCC 48331 / race T</strain>
    </source>
</reference>
<organism evidence="2 3">
    <name type="scientific">Cochliobolus heterostrophus (strain C4 / ATCC 48331 / race T)</name>
    <name type="common">Southern corn leaf blight fungus</name>
    <name type="synonym">Bipolaris maydis</name>
    <dbReference type="NCBI Taxonomy" id="665024"/>
    <lineage>
        <taxon>Eukaryota</taxon>
        <taxon>Fungi</taxon>
        <taxon>Dikarya</taxon>
        <taxon>Ascomycota</taxon>
        <taxon>Pezizomycotina</taxon>
        <taxon>Dothideomycetes</taxon>
        <taxon>Pleosporomycetidae</taxon>
        <taxon>Pleosporales</taxon>
        <taxon>Pleosporineae</taxon>
        <taxon>Pleosporaceae</taxon>
        <taxon>Bipolaris</taxon>
    </lineage>
</organism>
<dbReference type="Proteomes" id="UP000012338">
    <property type="component" value="Unassembled WGS sequence"/>
</dbReference>
<feature type="region of interest" description="Disordered" evidence="1">
    <location>
        <begin position="295"/>
        <end position="314"/>
    </location>
</feature>
<reference evidence="3" key="2">
    <citation type="journal article" date="2013" name="PLoS Genet.">
        <title>Comparative genome structure, secondary metabolite, and effector coding capacity across Cochliobolus pathogens.</title>
        <authorList>
            <person name="Condon B.J."/>
            <person name="Leng Y."/>
            <person name="Wu D."/>
            <person name="Bushley K.E."/>
            <person name="Ohm R.A."/>
            <person name="Otillar R."/>
            <person name="Martin J."/>
            <person name="Schackwitz W."/>
            <person name="Grimwood J."/>
            <person name="MohdZainudin N."/>
            <person name="Xue C."/>
            <person name="Wang R."/>
            <person name="Manning V.A."/>
            <person name="Dhillon B."/>
            <person name="Tu Z.J."/>
            <person name="Steffenson B.J."/>
            <person name="Salamov A."/>
            <person name="Sun H."/>
            <person name="Lowry S."/>
            <person name="LaButti K."/>
            <person name="Han J."/>
            <person name="Copeland A."/>
            <person name="Lindquist E."/>
            <person name="Barry K."/>
            <person name="Schmutz J."/>
            <person name="Baker S.E."/>
            <person name="Ciuffetti L.M."/>
            <person name="Grigoriev I.V."/>
            <person name="Zhong S."/>
            <person name="Turgeon B.G."/>
        </authorList>
    </citation>
    <scope>NUCLEOTIDE SEQUENCE [LARGE SCALE GENOMIC DNA]</scope>
    <source>
        <strain evidence="3">C4 / ATCC 48331 / race T</strain>
    </source>
</reference>
<evidence type="ECO:0000313" key="3">
    <source>
        <dbReference type="Proteomes" id="UP000012338"/>
    </source>
</evidence>
<evidence type="ECO:0000256" key="1">
    <source>
        <dbReference type="SAM" id="MobiDB-lite"/>
    </source>
</evidence>
<proteinExistence type="predicted"/>
<evidence type="ECO:0000313" key="2">
    <source>
        <dbReference type="EMBL" id="ENI00856.1"/>
    </source>
</evidence>
<gene>
    <name evidence="2" type="ORF">COCC4DRAFT_149587</name>
</gene>
<dbReference type="EMBL" id="KB733471">
    <property type="protein sequence ID" value="ENI00856.1"/>
    <property type="molecule type" value="Genomic_DNA"/>
</dbReference>
<dbReference type="RefSeq" id="XP_014074765.1">
    <property type="nucleotide sequence ID" value="XM_014219290.1"/>
</dbReference>
<dbReference type="AlphaFoldDB" id="N4X2M4"/>
<feature type="region of interest" description="Disordered" evidence="1">
    <location>
        <begin position="1"/>
        <end position="27"/>
    </location>
</feature>
<feature type="compositionally biased region" description="Basic and acidic residues" evidence="1">
    <location>
        <begin position="13"/>
        <end position="27"/>
    </location>
</feature>
<dbReference type="GeneID" id="25838753"/>
<feature type="compositionally biased region" description="Polar residues" evidence="1">
    <location>
        <begin position="1"/>
        <end position="12"/>
    </location>
</feature>
<protein>
    <submittedName>
        <fullName evidence="2">Uncharacterized protein</fullName>
    </submittedName>
</protein>
<keyword evidence="3" id="KW-1185">Reference proteome</keyword>